<protein>
    <recommendedName>
        <fullName evidence="2">NET domain-containing protein</fullName>
    </recommendedName>
</protein>
<accession>A0A6C0M2V9</accession>
<name>A0A6C0M2V9_9ZZZZ</name>
<proteinExistence type="predicted"/>
<dbReference type="AlphaFoldDB" id="A0A6C0M2V9"/>
<evidence type="ECO:0000313" key="1">
    <source>
        <dbReference type="EMBL" id="QHU36595.1"/>
    </source>
</evidence>
<reference evidence="1" key="1">
    <citation type="journal article" date="2020" name="Nature">
        <title>Giant virus diversity and host interactions through global metagenomics.</title>
        <authorList>
            <person name="Schulz F."/>
            <person name="Roux S."/>
            <person name="Paez-Espino D."/>
            <person name="Jungbluth S."/>
            <person name="Walsh D.A."/>
            <person name="Denef V.J."/>
            <person name="McMahon K.D."/>
            <person name="Konstantinidis K.T."/>
            <person name="Eloe-Fadrosh E.A."/>
            <person name="Kyrpides N.C."/>
            <person name="Woyke T."/>
        </authorList>
    </citation>
    <scope>NUCLEOTIDE SEQUENCE</scope>
    <source>
        <strain evidence="1">GVMAG-S-1035231-58</strain>
    </source>
</reference>
<organism evidence="1">
    <name type="scientific">viral metagenome</name>
    <dbReference type="NCBI Taxonomy" id="1070528"/>
    <lineage>
        <taxon>unclassified sequences</taxon>
        <taxon>metagenomes</taxon>
        <taxon>organismal metagenomes</taxon>
    </lineage>
</organism>
<dbReference type="InterPro" id="IPR038336">
    <property type="entry name" value="NET_sf"/>
</dbReference>
<sequence>MNRARKDRLRENLDRLDVNEHAQVFQIIKKYTDKYTKTETGVLVSSETLPDTCLLEMETLVTFYLDQHSQMDADEVKRNLVKNGQT</sequence>
<dbReference type="Gene3D" id="1.20.1270.220">
    <property type="match status" value="1"/>
</dbReference>
<dbReference type="EMBL" id="MN740640">
    <property type="protein sequence ID" value="QHU36595.1"/>
    <property type="molecule type" value="Genomic_DNA"/>
</dbReference>
<evidence type="ECO:0008006" key="2">
    <source>
        <dbReference type="Google" id="ProtNLM"/>
    </source>
</evidence>